<dbReference type="RefSeq" id="WP_186285632.1">
    <property type="nucleotide sequence ID" value="NZ_JACMSF010000040.1"/>
</dbReference>
<protein>
    <submittedName>
        <fullName evidence="2">Uncharacterized protein</fullName>
    </submittedName>
</protein>
<keyword evidence="1" id="KW-0472">Membrane</keyword>
<feature type="transmembrane region" description="Helical" evidence="1">
    <location>
        <begin position="92"/>
        <end position="121"/>
    </location>
</feature>
<dbReference type="EMBL" id="JACMSF010000040">
    <property type="protein sequence ID" value="MBC2905791.1"/>
    <property type="molecule type" value="Genomic_DNA"/>
</dbReference>
<proteinExistence type="predicted"/>
<keyword evidence="1" id="KW-0812">Transmembrane</keyword>
<evidence type="ECO:0000313" key="2">
    <source>
        <dbReference type="EMBL" id="MBC2905791.1"/>
    </source>
</evidence>
<dbReference type="InterPro" id="IPR046223">
    <property type="entry name" value="DUF6256"/>
</dbReference>
<keyword evidence="1" id="KW-1133">Transmembrane helix</keyword>
<name>A0A7X1J826_9ACTN</name>
<feature type="transmembrane region" description="Helical" evidence="1">
    <location>
        <begin position="67"/>
        <end position="86"/>
    </location>
</feature>
<accession>A0A7X1J826</accession>
<sequence>MLPLALNIGIMLTGYMLVMGYLALGLRLLHRQRPGPDKAAGRPEHLLAKQLAPGAPGPGWPGLIRQVLGTAVGGYVLLMAVVVGYYHGVVRVAGHFLASAFTGSALLVGIALPVFFTASWLTERQRRKRASE</sequence>
<feature type="transmembrane region" description="Helical" evidence="1">
    <location>
        <begin position="6"/>
        <end position="29"/>
    </location>
</feature>
<dbReference type="Proteomes" id="UP000584670">
    <property type="component" value="Unassembled WGS sequence"/>
</dbReference>
<comment type="caution">
    <text evidence="2">The sequence shown here is derived from an EMBL/GenBank/DDBJ whole genome shotgun (WGS) entry which is preliminary data.</text>
</comment>
<dbReference type="Pfam" id="PF19770">
    <property type="entry name" value="DUF6256"/>
    <property type="match status" value="1"/>
</dbReference>
<evidence type="ECO:0000256" key="1">
    <source>
        <dbReference type="SAM" id="Phobius"/>
    </source>
</evidence>
<reference evidence="2 3" key="1">
    <citation type="submission" date="2020-08" db="EMBL/GenBank/DDBJ databases">
        <title>Streptomyces sp. PSKA01 genome sequencing and assembly.</title>
        <authorList>
            <person name="Mandal S."/>
            <person name="Maiti P.K."/>
            <person name="Das P."/>
        </authorList>
    </citation>
    <scope>NUCLEOTIDE SEQUENCE [LARGE SCALE GENOMIC DNA]</scope>
    <source>
        <strain evidence="2 3">PSKA01</strain>
    </source>
</reference>
<dbReference type="AlphaFoldDB" id="A0A7X1J826"/>
<evidence type="ECO:0000313" key="3">
    <source>
        <dbReference type="Proteomes" id="UP000584670"/>
    </source>
</evidence>
<gene>
    <name evidence="2" type="ORF">H4N64_30370</name>
</gene>
<organism evidence="2 3">
    <name type="scientific">Streptomyces cupreus</name>
    <dbReference type="NCBI Taxonomy" id="2759956"/>
    <lineage>
        <taxon>Bacteria</taxon>
        <taxon>Bacillati</taxon>
        <taxon>Actinomycetota</taxon>
        <taxon>Actinomycetes</taxon>
        <taxon>Kitasatosporales</taxon>
        <taxon>Streptomycetaceae</taxon>
        <taxon>Streptomyces</taxon>
    </lineage>
</organism>
<keyword evidence="3" id="KW-1185">Reference proteome</keyword>